<feature type="transmembrane region" description="Helical" evidence="1">
    <location>
        <begin position="89"/>
        <end position="108"/>
    </location>
</feature>
<dbReference type="AlphaFoldDB" id="A0A162B2C2"/>
<name>A0A162B2C2_PSEFL</name>
<feature type="transmembrane region" description="Helical" evidence="1">
    <location>
        <begin position="27"/>
        <end position="48"/>
    </location>
</feature>
<keyword evidence="1" id="KW-0472">Membrane</keyword>
<evidence type="ECO:0000256" key="1">
    <source>
        <dbReference type="SAM" id="Phobius"/>
    </source>
</evidence>
<dbReference type="EMBL" id="LUKJ01000002">
    <property type="protein sequence ID" value="KZN20626.1"/>
    <property type="molecule type" value="Genomic_DNA"/>
</dbReference>
<evidence type="ECO:0000313" key="2">
    <source>
        <dbReference type="EMBL" id="KZN20626.1"/>
    </source>
</evidence>
<evidence type="ECO:0008006" key="4">
    <source>
        <dbReference type="Google" id="ProtNLM"/>
    </source>
</evidence>
<keyword evidence="1" id="KW-1133">Transmembrane helix</keyword>
<organism evidence="2 3">
    <name type="scientific">Pseudomonas fluorescens</name>
    <dbReference type="NCBI Taxonomy" id="294"/>
    <lineage>
        <taxon>Bacteria</taxon>
        <taxon>Pseudomonadati</taxon>
        <taxon>Pseudomonadota</taxon>
        <taxon>Gammaproteobacteria</taxon>
        <taxon>Pseudomonadales</taxon>
        <taxon>Pseudomonadaceae</taxon>
        <taxon>Pseudomonas</taxon>
    </lineage>
</organism>
<dbReference type="Proteomes" id="UP000076489">
    <property type="component" value="Unassembled WGS sequence"/>
</dbReference>
<proteinExistence type="predicted"/>
<comment type="caution">
    <text evidence="2">The sequence shown here is derived from an EMBL/GenBank/DDBJ whole genome shotgun (WGS) entry which is preliminary data.</text>
</comment>
<gene>
    <name evidence="2" type="ORF">A1D17_03550</name>
</gene>
<protein>
    <recommendedName>
        <fullName evidence="4">Transmembrane protein</fullName>
    </recommendedName>
</protein>
<reference evidence="3" key="1">
    <citation type="submission" date="2016-03" db="EMBL/GenBank/DDBJ databases">
        <authorList>
            <person name="Ray J."/>
            <person name="Price M."/>
            <person name="Deutschbauer A."/>
        </authorList>
    </citation>
    <scope>NUCLEOTIDE SEQUENCE [LARGE SCALE GENOMIC DNA]</scope>
    <source>
        <strain evidence="3">FW300-N1B4</strain>
    </source>
</reference>
<dbReference type="RefSeq" id="WP_063340672.1">
    <property type="nucleotide sequence ID" value="NZ_LUKJ01000002.1"/>
</dbReference>
<sequence>MPAHNGKTKQPPMGFSVWHFTFPGVRFIIVSLVLLAFAMTIGSFSIVAVPGDSLARILISSQCITIIVLVAWAWFVRTGFKNSPLHGKLSLMDICLMAFIVGQIARLLSPLVGF</sequence>
<feature type="transmembrane region" description="Helical" evidence="1">
    <location>
        <begin position="54"/>
        <end position="77"/>
    </location>
</feature>
<accession>A0A162B2C2</accession>
<evidence type="ECO:0000313" key="3">
    <source>
        <dbReference type="Proteomes" id="UP000076489"/>
    </source>
</evidence>
<keyword evidence="1" id="KW-0812">Transmembrane</keyword>
<reference evidence="2 3" key="2">
    <citation type="journal article" date="2018" name="Nature">
        <title>Mutant phenotypes for thousands of bacterial genes of unknown function.</title>
        <authorList>
            <person name="Price M.N."/>
            <person name="Wetmore K.M."/>
            <person name="Waters R.J."/>
            <person name="Callaghan M."/>
            <person name="Ray J."/>
            <person name="Liu H."/>
            <person name="Kuehl J.V."/>
            <person name="Melnyk R.A."/>
            <person name="Lamson J.S."/>
            <person name="Suh Y."/>
            <person name="Carlson H.K."/>
            <person name="Esquivel Z."/>
            <person name="Sadeeshkumar H."/>
            <person name="Chakraborty R."/>
            <person name="Zane G.M."/>
            <person name="Rubin B.E."/>
            <person name="Wall J.D."/>
            <person name="Visel A."/>
            <person name="Bristow J."/>
            <person name="Blow M.J."/>
            <person name="Arkin A.P."/>
            <person name="Deutschbauer A.M."/>
        </authorList>
    </citation>
    <scope>NUCLEOTIDE SEQUENCE [LARGE SCALE GENOMIC DNA]</scope>
    <source>
        <strain evidence="2 3">FW300-N1B4</strain>
    </source>
</reference>